<evidence type="ECO:0000256" key="8">
    <source>
        <dbReference type="SAM" id="SignalP"/>
    </source>
</evidence>
<evidence type="ECO:0000256" key="3">
    <source>
        <dbReference type="ARBA" id="ARBA00014267"/>
    </source>
</evidence>
<dbReference type="InterPro" id="IPR045332">
    <property type="entry name" value="ARMET_N"/>
</dbReference>
<dbReference type="EMBL" id="CAJPVJ010001148">
    <property type="protein sequence ID" value="CAG2164147.1"/>
    <property type="molecule type" value="Genomic_DNA"/>
</dbReference>
<evidence type="ECO:0000256" key="4">
    <source>
        <dbReference type="ARBA" id="ARBA00022525"/>
    </source>
</evidence>
<dbReference type="PANTHER" id="PTHR12990">
    <property type="entry name" value="ARMET-LIKE PROTEIN"/>
    <property type="match status" value="1"/>
</dbReference>
<dbReference type="AlphaFoldDB" id="A0A7R9LJ33"/>
<feature type="domain" description="ARMET N-terminal" evidence="10">
    <location>
        <begin position="33"/>
        <end position="128"/>
    </location>
</feature>
<dbReference type="InterPro" id="IPR036361">
    <property type="entry name" value="SAP_dom_sf"/>
</dbReference>
<protein>
    <recommendedName>
        <fullName evidence="3">Mesencephalic astrocyte-derived neurotrophic factor homolog</fullName>
    </recommendedName>
    <alternativeName>
        <fullName evidence="7">MANF/CDNF-like protein</fullName>
    </alternativeName>
</protein>
<dbReference type="GO" id="GO:0031175">
    <property type="term" value="P:neuron projection development"/>
    <property type="evidence" value="ECO:0007669"/>
    <property type="project" value="TreeGrafter"/>
</dbReference>
<dbReference type="GO" id="GO:0005615">
    <property type="term" value="C:extracellular space"/>
    <property type="evidence" value="ECO:0007669"/>
    <property type="project" value="TreeGrafter"/>
</dbReference>
<evidence type="ECO:0000313" key="12">
    <source>
        <dbReference type="Proteomes" id="UP000728032"/>
    </source>
</evidence>
<dbReference type="Pfam" id="PF20145">
    <property type="entry name" value="ARMET_N"/>
    <property type="match status" value="1"/>
</dbReference>
<keyword evidence="4" id="KW-0964">Secreted</keyword>
<comment type="similarity">
    <text evidence="2">Belongs to the ARMET family.</text>
</comment>
<dbReference type="Gene3D" id="1.10.225.10">
    <property type="entry name" value="Saposin-like"/>
    <property type="match status" value="1"/>
</dbReference>
<dbReference type="PANTHER" id="PTHR12990:SF5">
    <property type="entry name" value="MESENCEPHALIC ASTROCYTE-DERIVED NEUROTROPHIC FACTOR HOMOLOG"/>
    <property type="match status" value="1"/>
</dbReference>
<comment type="subcellular location">
    <subcellularLocation>
        <location evidence="1">Secreted</location>
    </subcellularLocation>
</comment>
<evidence type="ECO:0000313" key="11">
    <source>
        <dbReference type="EMBL" id="CAD7642653.1"/>
    </source>
</evidence>
<dbReference type="InterPro" id="IPR045333">
    <property type="entry name" value="ARMET-like"/>
</dbReference>
<feature type="domain" description="ARMET C-terminal" evidence="9">
    <location>
        <begin position="132"/>
        <end position="174"/>
    </location>
</feature>
<gene>
    <name evidence="11" type="ORF">ONB1V03_LOCUS3707</name>
</gene>
<feature type="chain" id="PRO_5035592354" description="Mesencephalic astrocyte-derived neurotrophic factor homolog" evidence="8">
    <location>
        <begin position="29"/>
        <end position="179"/>
    </location>
</feature>
<reference evidence="11" key="1">
    <citation type="submission" date="2020-11" db="EMBL/GenBank/DDBJ databases">
        <authorList>
            <person name="Tran Van P."/>
        </authorList>
    </citation>
    <scope>NUCLEOTIDE SEQUENCE</scope>
</reference>
<keyword evidence="12" id="KW-1185">Reference proteome</keyword>
<keyword evidence="6" id="KW-1015">Disulfide bond</keyword>
<proteinExistence type="inferred from homology"/>
<organism evidence="11">
    <name type="scientific">Oppiella nova</name>
    <dbReference type="NCBI Taxonomy" id="334625"/>
    <lineage>
        <taxon>Eukaryota</taxon>
        <taxon>Metazoa</taxon>
        <taxon>Ecdysozoa</taxon>
        <taxon>Arthropoda</taxon>
        <taxon>Chelicerata</taxon>
        <taxon>Arachnida</taxon>
        <taxon>Acari</taxon>
        <taxon>Acariformes</taxon>
        <taxon>Sarcoptiformes</taxon>
        <taxon>Oribatida</taxon>
        <taxon>Brachypylina</taxon>
        <taxon>Oppioidea</taxon>
        <taxon>Oppiidae</taxon>
        <taxon>Oppiella</taxon>
    </lineage>
</organism>
<dbReference type="Pfam" id="PF10208">
    <property type="entry name" value="ARMET_C"/>
    <property type="match status" value="1"/>
</dbReference>
<dbReference type="EMBL" id="OC915973">
    <property type="protein sequence ID" value="CAD7642653.1"/>
    <property type="molecule type" value="Genomic_DNA"/>
</dbReference>
<dbReference type="OrthoDB" id="5597848at2759"/>
<evidence type="ECO:0000256" key="7">
    <source>
        <dbReference type="ARBA" id="ARBA00032923"/>
    </source>
</evidence>
<evidence type="ECO:0000256" key="6">
    <source>
        <dbReference type="ARBA" id="ARBA00023157"/>
    </source>
</evidence>
<dbReference type="FunFam" id="1.10.225.10:FF:000003">
    <property type="entry name" value="Mesencephalic astrocyte-derived neurotrophic factor"/>
    <property type="match status" value="1"/>
</dbReference>
<evidence type="ECO:0000256" key="2">
    <source>
        <dbReference type="ARBA" id="ARBA00005617"/>
    </source>
</evidence>
<evidence type="ECO:0000259" key="9">
    <source>
        <dbReference type="Pfam" id="PF10208"/>
    </source>
</evidence>
<evidence type="ECO:0000259" key="10">
    <source>
        <dbReference type="Pfam" id="PF20145"/>
    </source>
</evidence>
<name>A0A7R9LJ33_9ACAR</name>
<evidence type="ECO:0000256" key="5">
    <source>
        <dbReference type="ARBA" id="ARBA00022729"/>
    </source>
</evidence>
<dbReference type="GO" id="GO:0005783">
    <property type="term" value="C:endoplasmic reticulum"/>
    <property type="evidence" value="ECO:0007669"/>
    <property type="project" value="TreeGrafter"/>
</dbReference>
<keyword evidence="5 8" id="KW-0732">Signal</keyword>
<evidence type="ECO:0000256" key="1">
    <source>
        <dbReference type="ARBA" id="ARBA00004613"/>
    </source>
</evidence>
<sequence>MQFTSNSWSLHVLAIVLYLTQLWQMSECLREGQCEVCVGVITKLVNRLESDEKADHLKIEEKFKELCLETKKAENRFCYYIGGLEESATKILSEMSRPLSWGLPADKVCEKLMKKDSQICELRYEKTIDLKSVDLKKLRVRDLKKVLNDWDEVCDGCIEKSEFIARIELLKPKYMREEL</sequence>
<dbReference type="GO" id="GO:0071542">
    <property type="term" value="P:dopaminergic neuron differentiation"/>
    <property type="evidence" value="ECO:0007669"/>
    <property type="project" value="TreeGrafter"/>
</dbReference>
<dbReference type="Gene3D" id="1.10.720.30">
    <property type="entry name" value="SAP domain"/>
    <property type="match status" value="1"/>
</dbReference>
<dbReference type="Proteomes" id="UP000728032">
    <property type="component" value="Unassembled WGS sequence"/>
</dbReference>
<feature type="signal peptide" evidence="8">
    <location>
        <begin position="1"/>
        <end position="28"/>
    </location>
</feature>
<accession>A0A7R9LJ33</accession>
<dbReference type="SUPFAM" id="SSF68906">
    <property type="entry name" value="SAP domain"/>
    <property type="match status" value="1"/>
</dbReference>
<dbReference type="InterPro" id="IPR019345">
    <property type="entry name" value="ARMET_C"/>
</dbReference>